<dbReference type="Proteomes" id="UP000537260">
    <property type="component" value="Unassembled WGS sequence"/>
</dbReference>
<evidence type="ECO:0000313" key="4">
    <source>
        <dbReference type="EMBL" id="NYJ20438.1"/>
    </source>
</evidence>
<evidence type="ECO:0000313" key="5">
    <source>
        <dbReference type="Proteomes" id="UP000537260"/>
    </source>
</evidence>
<evidence type="ECO:0000259" key="3">
    <source>
        <dbReference type="SMART" id="SM00062"/>
    </source>
</evidence>
<dbReference type="CDD" id="cd01004">
    <property type="entry name" value="PBP2_MidA_like"/>
    <property type="match status" value="1"/>
</dbReference>
<name>A0A7Z0J6Z3_9MICO</name>
<dbReference type="PANTHER" id="PTHR35936">
    <property type="entry name" value="MEMBRANE-BOUND LYTIC MUREIN TRANSGLYCOSYLASE F"/>
    <property type="match status" value="1"/>
</dbReference>
<feature type="signal peptide" evidence="2">
    <location>
        <begin position="1"/>
        <end position="30"/>
    </location>
</feature>
<sequence>MKNAPFRLTALAVVALGSLLLTGCGGQSLAGAADAGAPAAAVKNTIPSGDLAGSVLKGITQNADFAARVPANIKTNGLKVATADGYPPMEMFDTDGKTMVGVDMSLVRAIADSWGVKVEIINSDVNSMMPGVASGRFDVLASGFNDTEVRREKASFVDYARSSGAIIVAKGNPEGITAPTDLCGHTMAVLDNGYYMQLTTTFSEDCVAAGQAPIEILGFANDPEALLQLQSGRAQAGMNDYPVGVFRAKEAGGAIEAIEIPGNSLFGIAVDPKNTELITLIQDTVNQLIADGDYDKILAAWDLSGMAVTEATVNQGK</sequence>
<dbReference type="EMBL" id="JACCFM010000001">
    <property type="protein sequence ID" value="NYJ20438.1"/>
    <property type="molecule type" value="Genomic_DNA"/>
</dbReference>
<evidence type="ECO:0000256" key="1">
    <source>
        <dbReference type="ARBA" id="ARBA00022729"/>
    </source>
</evidence>
<organism evidence="4 5">
    <name type="scientific">Glaciibacter psychrotolerans</name>
    <dbReference type="NCBI Taxonomy" id="670054"/>
    <lineage>
        <taxon>Bacteria</taxon>
        <taxon>Bacillati</taxon>
        <taxon>Actinomycetota</taxon>
        <taxon>Actinomycetes</taxon>
        <taxon>Micrococcales</taxon>
        <taxon>Microbacteriaceae</taxon>
        <taxon>Glaciibacter</taxon>
    </lineage>
</organism>
<dbReference type="Pfam" id="PF00497">
    <property type="entry name" value="SBP_bac_3"/>
    <property type="match status" value="1"/>
</dbReference>
<keyword evidence="5" id="KW-1185">Reference proteome</keyword>
<comment type="caution">
    <text evidence="4">The sequence shown here is derived from an EMBL/GenBank/DDBJ whole genome shotgun (WGS) entry which is preliminary data.</text>
</comment>
<accession>A0A7Z0J6Z3</accession>
<dbReference type="AlphaFoldDB" id="A0A7Z0J6Z3"/>
<evidence type="ECO:0000256" key="2">
    <source>
        <dbReference type="SAM" id="SignalP"/>
    </source>
</evidence>
<gene>
    <name evidence="4" type="ORF">HNR05_002229</name>
</gene>
<proteinExistence type="predicted"/>
<reference evidence="4 5" key="1">
    <citation type="submission" date="2020-07" db="EMBL/GenBank/DDBJ databases">
        <title>Sequencing the genomes of 1000 actinobacteria strains.</title>
        <authorList>
            <person name="Klenk H.-P."/>
        </authorList>
    </citation>
    <scope>NUCLEOTIDE SEQUENCE [LARGE SCALE GENOMIC DNA]</scope>
    <source>
        <strain evidence="4 5">LI1</strain>
    </source>
</reference>
<protein>
    <submittedName>
        <fullName evidence="4">Polar amino acid transport system substrate-binding protein</fullName>
    </submittedName>
</protein>
<dbReference type="SMART" id="SM00062">
    <property type="entry name" value="PBPb"/>
    <property type="match status" value="1"/>
</dbReference>
<dbReference type="PANTHER" id="PTHR35936:SF17">
    <property type="entry name" value="ARGININE-BINDING EXTRACELLULAR PROTEIN ARTP"/>
    <property type="match status" value="1"/>
</dbReference>
<dbReference type="Gene3D" id="3.40.190.10">
    <property type="entry name" value="Periplasmic binding protein-like II"/>
    <property type="match status" value="2"/>
</dbReference>
<feature type="domain" description="Solute-binding protein family 3/N-terminal" evidence="3">
    <location>
        <begin position="77"/>
        <end position="305"/>
    </location>
</feature>
<dbReference type="InterPro" id="IPR001638">
    <property type="entry name" value="Solute-binding_3/MltF_N"/>
</dbReference>
<dbReference type="SUPFAM" id="SSF53850">
    <property type="entry name" value="Periplasmic binding protein-like II"/>
    <property type="match status" value="1"/>
</dbReference>
<dbReference type="PROSITE" id="PS51257">
    <property type="entry name" value="PROKAR_LIPOPROTEIN"/>
    <property type="match status" value="1"/>
</dbReference>
<feature type="chain" id="PRO_5039233922" evidence="2">
    <location>
        <begin position="31"/>
        <end position="317"/>
    </location>
</feature>
<dbReference type="RefSeq" id="WP_179579047.1">
    <property type="nucleotide sequence ID" value="NZ_JACCFM010000001.1"/>
</dbReference>
<keyword evidence="1 2" id="KW-0732">Signal</keyword>